<gene>
    <name evidence="2" type="ORF">HPP92_028469</name>
</gene>
<proteinExistence type="predicted"/>
<feature type="region of interest" description="Disordered" evidence="1">
    <location>
        <begin position="140"/>
        <end position="161"/>
    </location>
</feature>
<organism evidence="2 3">
    <name type="scientific">Vanilla planifolia</name>
    <name type="common">Vanilla</name>
    <dbReference type="NCBI Taxonomy" id="51239"/>
    <lineage>
        <taxon>Eukaryota</taxon>
        <taxon>Viridiplantae</taxon>
        <taxon>Streptophyta</taxon>
        <taxon>Embryophyta</taxon>
        <taxon>Tracheophyta</taxon>
        <taxon>Spermatophyta</taxon>
        <taxon>Magnoliopsida</taxon>
        <taxon>Liliopsida</taxon>
        <taxon>Asparagales</taxon>
        <taxon>Orchidaceae</taxon>
        <taxon>Vanilloideae</taxon>
        <taxon>Vanilleae</taxon>
        <taxon>Vanilla</taxon>
    </lineage>
</organism>
<name>A0A835U369_VANPL</name>
<evidence type="ECO:0000313" key="3">
    <source>
        <dbReference type="Proteomes" id="UP000639772"/>
    </source>
</evidence>
<accession>A0A835U369</accession>
<reference evidence="2 3" key="1">
    <citation type="journal article" date="2020" name="Nat. Food">
        <title>A phased Vanilla planifolia genome enables genetic improvement of flavour and production.</title>
        <authorList>
            <person name="Hasing T."/>
            <person name="Tang H."/>
            <person name="Brym M."/>
            <person name="Khazi F."/>
            <person name="Huang T."/>
            <person name="Chambers A.H."/>
        </authorList>
    </citation>
    <scope>NUCLEOTIDE SEQUENCE [LARGE SCALE GENOMIC DNA]</scope>
    <source>
        <tissue evidence="2">Leaf</tissue>
    </source>
</reference>
<feature type="region of interest" description="Disordered" evidence="1">
    <location>
        <begin position="45"/>
        <end position="88"/>
    </location>
</feature>
<dbReference type="Proteomes" id="UP000639772">
    <property type="component" value="Unassembled WGS sequence"/>
</dbReference>
<sequence length="161" mass="18475">MNFIYFFLTTEIHHYIFNEYNDLSSQSNDKMILEEHNFNAETKKMRSNKMKSNQDTFECEQRSQADDIQMVDTPVEDNPVEDNPVEDRNQEQEAILVEDRHQVEGGYLGSLVGGIGWWVAMSMGKVRKNFCHGCPSHHVCLPSSPSSKTPDTQIKNTSIES</sequence>
<evidence type="ECO:0000256" key="1">
    <source>
        <dbReference type="SAM" id="MobiDB-lite"/>
    </source>
</evidence>
<dbReference type="EMBL" id="JADCNM010000489">
    <property type="protein sequence ID" value="KAG0447158.1"/>
    <property type="molecule type" value="Genomic_DNA"/>
</dbReference>
<comment type="caution">
    <text evidence="2">The sequence shown here is derived from an EMBL/GenBank/DDBJ whole genome shotgun (WGS) entry which is preliminary data.</text>
</comment>
<protein>
    <submittedName>
        <fullName evidence="2">Uncharacterized protein</fullName>
    </submittedName>
</protein>
<feature type="compositionally biased region" description="Acidic residues" evidence="1">
    <location>
        <begin position="74"/>
        <end position="84"/>
    </location>
</feature>
<dbReference type="AlphaFoldDB" id="A0A835U369"/>
<evidence type="ECO:0000313" key="2">
    <source>
        <dbReference type="EMBL" id="KAG0447158.1"/>
    </source>
</evidence>
<feature type="compositionally biased region" description="Polar residues" evidence="1">
    <location>
        <begin position="143"/>
        <end position="161"/>
    </location>
</feature>